<protein>
    <submittedName>
        <fullName evidence="1">Uncharacterized protein</fullName>
    </submittedName>
</protein>
<evidence type="ECO:0000313" key="2">
    <source>
        <dbReference type="Proteomes" id="UP001500466"/>
    </source>
</evidence>
<evidence type="ECO:0000313" key="1">
    <source>
        <dbReference type="EMBL" id="GAA4972364.1"/>
    </source>
</evidence>
<dbReference type="RefSeq" id="WP_345677232.1">
    <property type="nucleotide sequence ID" value="NZ_BAABHS010000015.1"/>
</dbReference>
<name>A0ABP9HJI3_9ACTN</name>
<accession>A0ABP9HJI3</accession>
<proteinExistence type="predicted"/>
<keyword evidence="2" id="KW-1185">Reference proteome</keyword>
<reference evidence="2" key="1">
    <citation type="journal article" date="2019" name="Int. J. Syst. Evol. Microbiol.">
        <title>The Global Catalogue of Microorganisms (GCM) 10K type strain sequencing project: providing services to taxonomists for standard genome sequencing and annotation.</title>
        <authorList>
            <consortium name="The Broad Institute Genomics Platform"/>
            <consortium name="The Broad Institute Genome Sequencing Center for Infectious Disease"/>
            <person name="Wu L."/>
            <person name="Ma J."/>
        </authorList>
    </citation>
    <scope>NUCLEOTIDE SEQUENCE [LARGE SCALE GENOMIC DNA]</scope>
    <source>
        <strain evidence="2">JCM 17986</strain>
    </source>
</reference>
<gene>
    <name evidence="1" type="ORF">GCM10023205_43130</name>
</gene>
<organism evidence="1 2">
    <name type="scientific">Yinghuangia aomiensis</name>
    <dbReference type="NCBI Taxonomy" id="676205"/>
    <lineage>
        <taxon>Bacteria</taxon>
        <taxon>Bacillati</taxon>
        <taxon>Actinomycetota</taxon>
        <taxon>Actinomycetes</taxon>
        <taxon>Kitasatosporales</taxon>
        <taxon>Streptomycetaceae</taxon>
        <taxon>Yinghuangia</taxon>
    </lineage>
</organism>
<comment type="caution">
    <text evidence="1">The sequence shown here is derived from an EMBL/GenBank/DDBJ whole genome shotgun (WGS) entry which is preliminary data.</text>
</comment>
<sequence>MEIWTDGTTIVQACDTAGEIRVFRSGARVGRTAPERPLPWKTPLAVDPGADRIWAGRHADAYRFADASPLETGGDVVLRLAALGDGRLAAVLPPRAGSEACRLAVGLPGAWEREVVLADLHDVRDPDVGMAMTDDRPVSREVGGDPTLTATAHGIVVADGQRGVVAHFGTGLDLLGLWYAGGVDETELLGYATAHGVLATARWAARDTLVFRLTPDGPRKLVAEYGAVAMPADDDRIWVVGNFDVRLLDADGTAIAKATGPRGLVQAAHAAGTHCAIGTTTTVTTLVAAGGGITTTATPVEELTDVFAVFPSEPAETTRLSAAVSQHNHRHGYSSHEGPTGTHHIVVPQVRPGRDADVANALHAAGAIVVETHPHHDDAPRRPCCEGPLAL</sequence>
<dbReference type="Proteomes" id="UP001500466">
    <property type="component" value="Unassembled WGS sequence"/>
</dbReference>
<dbReference type="EMBL" id="BAABHS010000015">
    <property type="protein sequence ID" value="GAA4972364.1"/>
    <property type="molecule type" value="Genomic_DNA"/>
</dbReference>